<dbReference type="InterPro" id="IPR045625">
    <property type="entry name" value="DUF6427"/>
</dbReference>
<evidence type="ECO:0008006" key="4">
    <source>
        <dbReference type="Google" id="ProtNLM"/>
    </source>
</evidence>
<feature type="transmembrane region" description="Helical" evidence="1">
    <location>
        <begin position="69"/>
        <end position="100"/>
    </location>
</feature>
<feature type="transmembrane region" description="Helical" evidence="1">
    <location>
        <begin position="36"/>
        <end position="57"/>
    </location>
</feature>
<feature type="transmembrane region" description="Helical" evidence="1">
    <location>
        <begin position="12"/>
        <end position="30"/>
    </location>
</feature>
<accession>A0ABV2LV89</accession>
<dbReference type="RefSeq" id="WP_354507898.1">
    <property type="nucleotide sequence ID" value="NZ_JBEPMO010000004.1"/>
</dbReference>
<feature type="transmembrane region" description="Helical" evidence="1">
    <location>
        <begin position="227"/>
        <end position="245"/>
    </location>
</feature>
<feature type="transmembrane region" description="Helical" evidence="1">
    <location>
        <begin position="251"/>
        <end position="269"/>
    </location>
</feature>
<comment type="caution">
    <text evidence="2">The sequence shown here is derived from an EMBL/GenBank/DDBJ whole genome shotgun (WGS) entry which is preliminary data.</text>
</comment>
<feature type="transmembrane region" description="Helical" evidence="1">
    <location>
        <begin position="195"/>
        <end position="215"/>
    </location>
</feature>
<evidence type="ECO:0000256" key="1">
    <source>
        <dbReference type="SAM" id="Phobius"/>
    </source>
</evidence>
<keyword evidence="1" id="KW-0812">Transmembrane</keyword>
<dbReference type="Pfam" id="PF19992">
    <property type="entry name" value="DUF6427"/>
    <property type="match status" value="1"/>
</dbReference>
<dbReference type="Proteomes" id="UP001549146">
    <property type="component" value="Unassembled WGS sequence"/>
</dbReference>
<organism evidence="2 3">
    <name type="scientific">Moheibacter stercoris</name>
    <dbReference type="NCBI Taxonomy" id="1628251"/>
    <lineage>
        <taxon>Bacteria</taxon>
        <taxon>Pseudomonadati</taxon>
        <taxon>Bacteroidota</taxon>
        <taxon>Flavobacteriia</taxon>
        <taxon>Flavobacteriales</taxon>
        <taxon>Weeksellaceae</taxon>
        <taxon>Moheibacter</taxon>
    </lineage>
</organism>
<sequence>MLVNLLSRKSFFAEIILGVLFFILFLWKNTPFSTDWIDNLGIISFAATILLSSVLIFNQNLIKYPGFGIWFLMIWMFPFADIAFEPRISTSLFFVTLIFWRLLATEQSMENKKFFFDIGILLSISGFFYPPSLLLAGFLIFIFFYVQSFNIKSFLLFFIGFTLPLVVGIQLLFLTDQLAWLETYYSAFCIDFWNYSLWSLIPIGLFILVCWFDHLSNSNTQDINKRHKYFLTFLYFINLLIILIVFGGEFYSLLAFLGLPIAIFFTRFVQYQSSKILQEIILWAFLVCMMGFYFRVEIMEFYQDLLGNVSF</sequence>
<evidence type="ECO:0000313" key="3">
    <source>
        <dbReference type="Proteomes" id="UP001549146"/>
    </source>
</evidence>
<keyword evidence="3" id="KW-1185">Reference proteome</keyword>
<name>A0ABV2LV89_9FLAO</name>
<protein>
    <recommendedName>
        <fullName evidence="4">EpsG family protein</fullName>
    </recommendedName>
</protein>
<keyword evidence="1" id="KW-0472">Membrane</keyword>
<dbReference type="EMBL" id="JBEPMO010000004">
    <property type="protein sequence ID" value="MET3731542.1"/>
    <property type="molecule type" value="Genomic_DNA"/>
</dbReference>
<feature type="transmembrane region" description="Helical" evidence="1">
    <location>
        <begin position="276"/>
        <end position="296"/>
    </location>
</feature>
<evidence type="ECO:0000313" key="2">
    <source>
        <dbReference type="EMBL" id="MET3731542.1"/>
    </source>
</evidence>
<feature type="transmembrane region" description="Helical" evidence="1">
    <location>
        <begin position="153"/>
        <end position="175"/>
    </location>
</feature>
<proteinExistence type="predicted"/>
<feature type="transmembrane region" description="Helical" evidence="1">
    <location>
        <begin position="120"/>
        <end position="146"/>
    </location>
</feature>
<gene>
    <name evidence="2" type="ORF">ABID46_001111</name>
</gene>
<reference evidence="2 3" key="1">
    <citation type="submission" date="2024-06" db="EMBL/GenBank/DDBJ databases">
        <title>Genomic Encyclopedia of Type Strains, Phase IV (KMG-IV): sequencing the most valuable type-strain genomes for metagenomic binning, comparative biology and taxonomic classification.</title>
        <authorList>
            <person name="Goeker M."/>
        </authorList>
    </citation>
    <scope>NUCLEOTIDE SEQUENCE [LARGE SCALE GENOMIC DNA]</scope>
    <source>
        <strain evidence="2 3">DSM 29388</strain>
    </source>
</reference>
<keyword evidence="1" id="KW-1133">Transmembrane helix</keyword>